<dbReference type="GO" id="GO:0016407">
    <property type="term" value="F:acetyltransferase activity"/>
    <property type="evidence" value="ECO:0007669"/>
    <property type="project" value="TreeGrafter"/>
</dbReference>
<keyword evidence="4" id="KW-0450">Lipoyl</keyword>
<dbReference type="InterPro" id="IPR000089">
    <property type="entry name" value="Biotin_lipoyl"/>
</dbReference>
<feature type="domain" description="Peripheral subunit-binding (PSBD)" evidence="8">
    <location>
        <begin position="133"/>
        <end position="170"/>
    </location>
</feature>
<dbReference type="InterPro" id="IPR050743">
    <property type="entry name" value="2-oxoacid_DH_E2_comp"/>
</dbReference>
<dbReference type="PROSITE" id="PS51826">
    <property type="entry name" value="PSBD"/>
    <property type="match status" value="1"/>
</dbReference>
<dbReference type="Proteomes" id="UP000236584">
    <property type="component" value="Chromosome"/>
</dbReference>
<dbReference type="AlphaFoldDB" id="A0A2I8VP80"/>
<evidence type="ECO:0000256" key="2">
    <source>
        <dbReference type="ARBA" id="ARBA00007317"/>
    </source>
</evidence>
<feature type="compositionally biased region" description="Low complexity" evidence="6">
    <location>
        <begin position="276"/>
        <end position="316"/>
    </location>
</feature>
<accession>A0A2I8VP80</accession>
<dbReference type="InterPro" id="IPR036625">
    <property type="entry name" value="E3-bd_dom_sf"/>
</dbReference>
<evidence type="ECO:0000259" key="7">
    <source>
        <dbReference type="PROSITE" id="PS50968"/>
    </source>
</evidence>
<comment type="similarity">
    <text evidence="2">Belongs to the 2-oxoacid dehydrogenase family.</text>
</comment>
<dbReference type="GeneID" id="35594508"/>
<dbReference type="EMBL" id="CP026309">
    <property type="protein sequence ID" value="AUV83716.1"/>
    <property type="molecule type" value="Genomic_DNA"/>
</dbReference>
<evidence type="ECO:0000256" key="1">
    <source>
        <dbReference type="ARBA" id="ARBA00001938"/>
    </source>
</evidence>
<gene>
    <name evidence="9" type="ORF">C2R22_20410</name>
</gene>
<keyword evidence="5" id="KW-0012">Acyltransferase</keyword>
<evidence type="ECO:0000259" key="8">
    <source>
        <dbReference type="PROSITE" id="PS51826"/>
    </source>
</evidence>
<protein>
    <submittedName>
        <fullName evidence="9">Branched-chain alpha-keto acid dehydrogenase subunit E2</fullName>
    </submittedName>
</protein>
<feature type="region of interest" description="Disordered" evidence="6">
    <location>
        <begin position="276"/>
        <end position="324"/>
    </location>
</feature>
<feature type="compositionally biased region" description="Acidic residues" evidence="6">
    <location>
        <begin position="231"/>
        <end position="246"/>
    </location>
</feature>
<evidence type="ECO:0000256" key="6">
    <source>
        <dbReference type="SAM" id="MobiDB-lite"/>
    </source>
</evidence>
<reference evidence="9 10" key="1">
    <citation type="submission" date="2018-01" db="EMBL/GenBank/DDBJ databases">
        <title>Complete genome sequence of Salinigranum rubrum GX10T, an extremely halophilic archaeon isolated from a marine solar saltern.</title>
        <authorList>
            <person name="Han S."/>
        </authorList>
    </citation>
    <scope>NUCLEOTIDE SEQUENCE [LARGE SCALE GENOMIC DNA]</scope>
    <source>
        <strain evidence="9 10">GX10</strain>
    </source>
</reference>
<evidence type="ECO:0000313" key="10">
    <source>
        <dbReference type="Proteomes" id="UP000236584"/>
    </source>
</evidence>
<feature type="compositionally biased region" description="Acidic residues" evidence="6">
    <location>
        <begin position="102"/>
        <end position="122"/>
    </location>
</feature>
<dbReference type="Gene3D" id="4.10.320.10">
    <property type="entry name" value="E3-binding domain"/>
    <property type="match status" value="2"/>
</dbReference>
<dbReference type="FunFam" id="3.30.559.10:FF:000007">
    <property type="entry name" value="Dihydrolipoamide acetyltransferase component of pyruvate dehydrogenase complex"/>
    <property type="match status" value="1"/>
</dbReference>
<feature type="region of interest" description="Disordered" evidence="6">
    <location>
        <begin position="148"/>
        <end position="254"/>
    </location>
</feature>
<comment type="cofactor">
    <cofactor evidence="1">
        <name>(R)-lipoate</name>
        <dbReference type="ChEBI" id="CHEBI:83088"/>
    </cofactor>
</comment>
<evidence type="ECO:0000313" key="9">
    <source>
        <dbReference type="EMBL" id="AUV83716.1"/>
    </source>
</evidence>
<dbReference type="Pfam" id="PF02817">
    <property type="entry name" value="E3_binding"/>
    <property type="match status" value="1"/>
</dbReference>
<dbReference type="OrthoDB" id="56234at2157"/>
<dbReference type="SUPFAM" id="SSF51230">
    <property type="entry name" value="Single hybrid motif"/>
    <property type="match status" value="1"/>
</dbReference>
<dbReference type="InterPro" id="IPR011053">
    <property type="entry name" value="Single_hybrid_motif"/>
</dbReference>
<dbReference type="CDD" id="cd06849">
    <property type="entry name" value="lipoyl_domain"/>
    <property type="match status" value="1"/>
</dbReference>
<dbReference type="InterPro" id="IPR001078">
    <property type="entry name" value="2-oxoacid_DH_actylTfrase"/>
</dbReference>
<evidence type="ECO:0000256" key="5">
    <source>
        <dbReference type="ARBA" id="ARBA00023315"/>
    </source>
</evidence>
<feature type="region of interest" description="Disordered" evidence="6">
    <location>
        <begin position="80"/>
        <end position="136"/>
    </location>
</feature>
<dbReference type="SUPFAM" id="SSF47005">
    <property type="entry name" value="Peripheral subunit-binding domain of 2-oxo acid dehydrogenase complex"/>
    <property type="match status" value="1"/>
</dbReference>
<dbReference type="PANTHER" id="PTHR43178:SF5">
    <property type="entry name" value="LIPOAMIDE ACYLTRANSFERASE COMPONENT OF BRANCHED-CHAIN ALPHA-KETO ACID DEHYDROGENASE COMPLEX, MITOCHONDRIAL"/>
    <property type="match status" value="1"/>
</dbReference>
<dbReference type="SUPFAM" id="SSF52777">
    <property type="entry name" value="CoA-dependent acyltransferases"/>
    <property type="match status" value="1"/>
</dbReference>
<proteinExistence type="inferred from homology"/>
<dbReference type="PROSITE" id="PS50968">
    <property type="entry name" value="BIOTINYL_LIPOYL"/>
    <property type="match status" value="1"/>
</dbReference>
<dbReference type="Gene3D" id="3.30.559.10">
    <property type="entry name" value="Chloramphenicol acetyltransferase-like domain"/>
    <property type="match status" value="1"/>
</dbReference>
<dbReference type="InterPro" id="IPR023213">
    <property type="entry name" value="CAT-like_dom_sf"/>
</dbReference>
<keyword evidence="10" id="KW-1185">Reference proteome</keyword>
<sequence>MIEEFRLPDVGEGVAEGELVEWHVEPGDEVVEDQVVAEVETDKALVEVPSPYNGTVAELLAEEGEIVPVGDVIITFEVPGEDEQAGETAEPEPAAEPRPESEAEPEPEPEPASETETDAAADAEEHAPDARVFAPPSVRRLARELGVDLATVDGSGPGGRITEGDVRATAEGAAEASEDEESAPAAVSFGGRSATSGGDAGDGQAVETGDATPAGRSRTLAAPATRKLAEEEGLDIDDVPTDEEREGEAFVTPDHVRAYADAQRAAQEADAAAVSAAGEGAAATETGAGETEASDAEAAASADAAAAPEAAPGASSGDEDERVPYRGVRRAIGEQMQRSKYTAPHVSHHDTAVVDDLVALRAELKPHAEERGVSLTYMPFVMAAVVKALKEFPVLNAMLDEEAEEIVYRKEYHLGVAVATEAGLMVPVVRDVDRKGGVELASELGGLVERARERKITREEMQGSTFTLTNFGAIGGEYATPIINYPEVAILGLGAIEQRPVVENGEVVARHTLPLSLSIDHRVVDGADAGRFTNRVIELLENPRLLLL</sequence>
<dbReference type="Pfam" id="PF00198">
    <property type="entry name" value="2-oxoacid_dh"/>
    <property type="match status" value="1"/>
</dbReference>
<evidence type="ECO:0000256" key="4">
    <source>
        <dbReference type="ARBA" id="ARBA00022823"/>
    </source>
</evidence>
<dbReference type="Pfam" id="PF00364">
    <property type="entry name" value="Biotin_lipoyl"/>
    <property type="match status" value="1"/>
</dbReference>
<dbReference type="Gene3D" id="2.40.50.100">
    <property type="match status" value="1"/>
</dbReference>
<dbReference type="InterPro" id="IPR004167">
    <property type="entry name" value="PSBD"/>
</dbReference>
<dbReference type="KEGG" id="srub:C2R22_20410"/>
<evidence type="ECO:0000256" key="3">
    <source>
        <dbReference type="ARBA" id="ARBA00022679"/>
    </source>
</evidence>
<dbReference type="GO" id="GO:0031405">
    <property type="term" value="F:lipoic acid binding"/>
    <property type="evidence" value="ECO:0007669"/>
    <property type="project" value="TreeGrafter"/>
</dbReference>
<dbReference type="GO" id="GO:0005737">
    <property type="term" value="C:cytoplasm"/>
    <property type="evidence" value="ECO:0007669"/>
    <property type="project" value="TreeGrafter"/>
</dbReference>
<organism evidence="9 10">
    <name type="scientific">Salinigranum rubrum</name>
    <dbReference type="NCBI Taxonomy" id="755307"/>
    <lineage>
        <taxon>Archaea</taxon>
        <taxon>Methanobacteriati</taxon>
        <taxon>Methanobacteriota</taxon>
        <taxon>Stenosarchaea group</taxon>
        <taxon>Halobacteria</taxon>
        <taxon>Halobacteriales</taxon>
        <taxon>Haloferacaceae</taxon>
        <taxon>Salinigranum</taxon>
    </lineage>
</organism>
<dbReference type="RefSeq" id="WP_103427405.1">
    <property type="nucleotide sequence ID" value="NZ_CP026309.1"/>
</dbReference>
<feature type="domain" description="Lipoyl-binding" evidence="7">
    <location>
        <begin position="2"/>
        <end position="77"/>
    </location>
</feature>
<keyword evidence="3" id="KW-0808">Transferase</keyword>
<name>A0A2I8VP80_9EURY</name>
<dbReference type="PANTHER" id="PTHR43178">
    <property type="entry name" value="DIHYDROLIPOAMIDE ACETYLTRANSFERASE COMPONENT OF PYRUVATE DEHYDROGENASE COMPLEX"/>
    <property type="match status" value="1"/>
</dbReference>